<dbReference type="Gene3D" id="1.10.630.10">
    <property type="entry name" value="Cytochrome P450"/>
    <property type="match status" value="1"/>
</dbReference>
<evidence type="ECO:0000256" key="2">
    <source>
        <dbReference type="ARBA" id="ARBA00010617"/>
    </source>
</evidence>
<dbReference type="AlphaFoldDB" id="A0A7I7P6T1"/>
<dbReference type="PANTHER" id="PTHR46696:SF4">
    <property type="entry name" value="BIOTIN BIOSYNTHESIS CYTOCHROME P450"/>
    <property type="match status" value="1"/>
</dbReference>
<dbReference type="GO" id="GO:0006707">
    <property type="term" value="P:cholesterol catabolic process"/>
    <property type="evidence" value="ECO:0007669"/>
    <property type="project" value="TreeGrafter"/>
</dbReference>
<evidence type="ECO:0000256" key="7">
    <source>
        <dbReference type="ARBA" id="ARBA00023033"/>
    </source>
</evidence>
<comment type="cofactor">
    <cofactor evidence="1">
        <name>heme</name>
        <dbReference type="ChEBI" id="CHEBI:30413"/>
    </cofactor>
</comment>
<dbReference type="PRINTS" id="PR00359">
    <property type="entry name" value="BP450"/>
</dbReference>
<dbReference type="GO" id="GO:0036199">
    <property type="term" value="F:cholest-4-en-3-one 26-monooxygenase activity"/>
    <property type="evidence" value="ECO:0007669"/>
    <property type="project" value="TreeGrafter"/>
</dbReference>
<reference evidence="9 10" key="1">
    <citation type="journal article" date="2019" name="Emerg. Microbes Infect.">
        <title>Comprehensive subspecies identification of 175 nontuberculous mycobacteria species based on 7547 genomic profiles.</title>
        <authorList>
            <person name="Matsumoto Y."/>
            <person name="Kinjo T."/>
            <person name="Motooka D."/>
            <person name="Nabeya D."/>
            <person name="Jung N."/>
            <person name="Uechi K."/>
            <person name="Horii T."/>
            <person name="Iida T."/>
            <person name="Fujita J."/>
            <person name="Nakamura S."/>
        </authorList>
    </citation>
    <scope>NUCLEOTIDE SEQUENCE [LARGE SCALE GENOMIC DNA]</scope>
    <source>
        <strain evidence="9 10">JCM 16018</strain>
    </source>
</reference>
<keyword evidence="7 8" id="KW-0503">Monooxygenase</keyword>
<dbReference type="KEGG" id="mseo:MSEO_47430"/>
<dbReference type="SUPFAM" id="SSF48264">
    <property type="entry name" value="Cytochrome P450"/>
    <property type="match status" value="1"/>
</dbReference>
<evidence type="ECO:0000256" key="3">
    <source>
        <dbReference type="ARBA" id="ARBA00022617"/>
    </source>
</evidence>
<dbReference type="GO" id="GO:0020037">
    <property type="term" value="F:heme binding"/>
    <property type="evidence" value="ECO:0007669"/>
    <property type="project" value="InterPro"/>
</dbReference>
<keyword evidence="6 8" id="KW-0408">Iron</keyword>
<dbReference type="InterPro" id="IPR036396">
    <property type="entry name" value="Cyt_P450_sf"/>
</dbReference>
<evidence type="ECO:0000256" key="5">
    <source>
        <dbReference type="ARBA" id="ARBA00023002"/>
    </source>
</evidence>
<sequence>MQVVANYSRNAEETVMTVGTAATSVFDADLPTLTYGPEETPAEVYPRIQAAQRHAPVAIGPHGPEVLSYQLVRSVLRDGRFHIPPGINLLAQGLTSGPLWDKVVNSLLCLEGDAHHRLRSLTSKAFTPRATLRLHDTMAKVMNELVDGVVDAGRCDVVTDLARPYPVPIICALLGAPPEDWQQFSLWADDVFKAFSFSVDLRQVEPVVMEAWRQLDDYVDEMVARRRHSLTDDLLSDLIRAEDDGDRLNTAELRMLAGGLLLAGTDTTRNQVAASVHILCEHPEQWDLLKAHPELAMPAVEETMRHSPIACGTLRLVIEDAELDGYLFPAGTMVLVNTAAANRDPAVYDDPDRVDITRAGAPPILTFGGGVHYCLGANLARREIAEALNVIARRLLNPRTAGPVPWKPMVSLSGPKSLPIEFDR</sequence>
<dbReference type="GO" id="GO:0008395">
    <property type="term" value="F:steroid hydroxylase activity"/>
    <property type="evidence" value="ECO:0007669"/>
    <property type="project" value="TreeGrafter"/>
</dbReference>
<dbReference type="Pfam" id="PF00067">
    <property type="entry name" value="p450"/>
    <property type="match status" value="2"/>
</dbReference>
<dbReference type="FunFam" id="1.10.630.10:FF:000018">
    <property type="entry name" value="Cytochrome P450 monooxygenase"/>
    <property type="match status" value="1"/>
</dbReference>
<dbReference type="Proteomes" id="UP000466632">
    <property type="component" value="Chromosome"/>
</dbReference>
<evidence type="ECO:0000256" key="6">
    <source>
        <dbReference type="ARBA" id="ARBA00023004"/>
    </source>
</evidence>
<evidence type="ECO:0000313" key="10">
    <source>
        <dbReference type="Proteomes" id="UP000466632"/>
    </source>
</evidence>
<keyword evidence="4 8" id="KW-0479">Metal-binding</keyword>
<dbReference type="InterPro" id="IPR017972">
    <property type="entry name" value="Cyt_P450_CS"/>
</dbReference>
<evidence type="ECO:0000313" key="9">
    <source>
        <dbReference type="EMBL" id="BBY04244.1"/>
    </source>
</evidence>
<accession>A0A7I7P6T1</accession>
<proteinExistence type="inferred from homology"/>
<keyword evidence="3 8" id="KW-0349">Heme</keyword>
<dbReference type="PROSITE" id="PS00086">
    <property type="entry name" value="CYTOCHROME_P450"/>
    <property type="match status" value="1"/>
</dbReference>
<evidence type="ECO:0000256" key="1">
    <source>
        <dbReference type="ARBA" id="ARBA00001971"/>
    </source>
</evidence>
<dbReference type="PRINTS" id="PR00385">
    <property type="entry name" value="P450"/>
</dbReference>
<protein>
    <submittedName>
        <fullName evidence="9">Cytochrome P450 hydroxylase</fullName>
    </submittedName>
</protein>
<dbReference type="InterPro" id="IPR002397">
    <property type="entry name" value="Cyt_P450_B"/>
</dbReference>
<dbReference type="GO" id="GO:0005506">
    <property type="term" value="F:iron ion binding"/>
    <property type="evidence" value="ECO:0007669"/>
    <property type="project" value="InterPro"/>
</dbReference>
<name>A0A7I7P6T1_9MYCO</name>
<keyword evidence="10" id="KW-1185">Reference proteome</keyword>
<comment type="similarity">
    <text evidence="2 8">Belongs to the cytochrome P450 family.</text>
</comment>
<dbReference type="EMBL" id="AP022582">
    <property type="protein sequence ID" value="BBY04244.1"/>
    <property type="molecule type" value="Genomic_DNA"/>
</dbReference>
<keyword evidence="5 8" id="KW-0560">Oxidoreductase</keyword>
<dbReference type="InterPro" id="IPR001128">
    <property type="entry name" value="Cyt_P450"/>
</dbReference>
<gene>
    <name evidence="9" type="ORF">MSEO_47430</name>
</gene>
<evidence type="ECO:0000256" key="8">
    <source>
        <dbReference type="RuleBase" id="RU000461"/>
    </source>
</evidence>
<organism evidence="9 10">
    <name type="scientific">Mycobacterium seoulense</name>
    <dbReference type="NCBI Taxonomy" id="386911"/>
    <lineage>
        <taxon>Bacteria</taxon>
        <taxon>Bacillati</taxon>
        <taxon>Actinomycetota</taxon>
        <taxon>Actinomycetes</taxon>
        <taxon>Mycobacteriales</taxon>
        <taxon>Mycobacteriaceae</taxon>
        <taxon>Mycobacterium</taxon>
    </lineage>
</organism>
<dbReference type="PANTHER" id="PTHR46696">
    <property type="entry name" value="P450, PUTATIVE (EUROFUNG)-RELATED"/>
    <property type="match status" value="1"/>
</dbReference>
<evidence type="ECO:0000256" key="4">
    <source>
        <dbReference type="ARBA" id="ARBA00022723"/>
    </source>
</evidence>